<organism evidence="2 3">
    <name type="scientific">Lasius niger</name>
    <name type="common">Black garden ant</name>
    <dbReference type="NCBI Taxonomy" id="67767"/>
    <lineage>
        <taxon>Eukaryota</taxon>
        <taxon>Metazoa</taxon>
        <taxon>Ecdysozoa</taxon>
        <taxon>Arthropoda</taxon>
        <taxon>Hexapoda</taxon>
        <taxon>Insecta</taxon>
        <taxon>Pterygota</taxon>
        <taxon>Neoptera</taxon>
        <taxon>Endopterygota</taxon>
        <taxon>Hymenoptera</taxon>
        <taxon>Apocrita</taxon>
        <taxon>Aculeata</taxon>
        <taxon>Formicoidea</taxon>
        <taxon>Formicidae</taxon>
        <taxon>Formicinae</taxon>
        <taxon>Lasius</taxon>
        <taxon>Lasius</taxon>
    </lineage>
</organism>
<dbReference type="AlphaFoldDB" id="A0A0J7KV69"/>
<feature type="compositionally biased region" description="Basic and acidic residues" evidence="1">
    <location>
        <begin position="197"/>
        <end position="231"/>
    </location>
</feature>
<reference evidence="2 3" key="1">
    <citation type="submission" date="2015-04" db="EMBL/GenBank/DDBJ databases">
        <title>Lasius niger genome sequencing.</title>
        <authorList>
            <person name="Konorov E.A."/>
            <person name="Nikitin M.A."/>
            <person name="Kirill M.V."/>
            <person name="Chang P."/>
        </authorList>
    </citation>
    <scope>NUCLEOTIDE SEQUENCE [LARGE SCALE GENOMIC DNA]</scope>
    <source>
        <tissue evidence="2">Whole</tissue>
    </source>
</reference>
<feature type="region of interest" description="Disordered" evidence="1">
    <location>
        <begin position="22"/>
        <end position="52"/>
    </location>
</feature>
<sequence>MMRRRLYKRSHKFHEIQESFRENARLSSEDSRNEDFAEDEESLINNASNPQYSPESVLFESDPCLCSGELSPEIVLGRRKARSPRDPKIHEDDDAIVARRIERSSLSRECHESSDLLMCNFNIESRDDLANLEKCPKLSLDDPLDLTDGYSCSLASLNNDVNETHDEQSSELEGAFEETTRQSISQSVTSPVNLESQSRDDSVLANPCEKRERSTKRRSLEEDSNQRENRDVPGTMGNCNSLDRTFSMNDDLLREMNNYLEGQSSTMIAHRSTVEATEGKLQKEYLSESGRFAIFHEIEKRSSRFSNDVGSIEDRHAGSRIDKETRRRTPNDNRRFDIVLGKIGERLTANWSEFRKMFAYLQRASRKICGEDAECRTSLLYRMFPYVSLSTSSSSSSSSSPPKRNRRESSTDRGDVAARFSFIPDEGREFSKGEIRSEQEAQGIESKIRKPETFPCSPERDFRNATLTYDCEGEVKKQRQAKIADPLPEKGVERSLDLPSRDKMHWDHDDVSWESTLDLSTVSDHDNSLQKVTFHYLVYL</sequence>
<evidence type="ECO:0000313" key="3">
    <source>
        <dbReference type="Proteomes" id="UP000036403"/>
    </source>
</evidence>
<feature type="region of interest" description="Disordered" evidence="1">
    <location>
        <begin position="162"/>
        <end position="243"/>
    </location>
</feature>
<feature type="region of interest" description="Disordered" evidence="1">
    <location>
        <begin position="389"/>
        <end position="418"/>
    </location>
</feature>
<feature type="compositionally biased region" description="Polar residues" evidence="1">
    <location>
        <begin position="181"/>
        <end position="196"/>
    </location>
</feature>
<comment type="caution">
    <text evidence="2">The sequence shown here is derived from an EMBL/GenBank/DDBJ whole genome shotgun (WGS) entry which is preliminary data.</text>
</comment>
<dbReference type="STRING" id="67767.A0A0J7KV69"/>
<feature type="region of interest" description="Disordered" evidence="1">
    <location>
        <begin position="431"/>
        <end position="455"/>
    </location>
</feature>
<feature type="compositionally biased region" description="Low complexity" evidence="1">
    <location>
        <begin position="389"/>
        <end position="400"/>
    </location>
</feature>
<evidence type="ECO:0000313" key="2">
    <source>
        <dbReference type="EMBL" id="KMQ94144.1"/>
    </source>
</evidence>
<feature type="compositionally biased region" description="Basic and acidic residues" evidence="1">
    <location>
        <begin position="22"/>
        <end position="35"/>
    </location>
</feature>
<keyword evidence="3" id="KW-1185">Reference proteome</keyword>
<proteinExistence type="predicted"/>
<name>A0A0J7KV69_LASNI</name>
<feature type="compositionally biased region" description="Basic and acidic residues" evidence="1">
    <location>
        <begin position="446"/>
        <end position="455"/>
    </location>
</feature>
<dbReference type="PaxDb" id="67767-A0A0J7KV69"/>
<feature type="compositionally biased region" description="Basic and acidic residues" evidence="1">
    <location>
        <begin position="407"/>
        <end position="416"/>
    </location>
</feature>
<gene>
    <name evidence="2" type="ORF">RF55_5714</name>
</gene>
<feature type="compositionally biased region" description="Polar residues" evidence="1">
    <location>
        <begin position="43"/>
        <end position="52"/>
    </location>
</feature>
<protein>
    <submittedName>
        <fullName evidence="2">Uncharacterized protein</fullName>
    </submittedName>
</protein>
<dbReference type="Proteomes" id="UP000036403">
    <property type="component" value="Unassembled WGS sequence"/>
</dbReference>
<dbReference type="OrthoDB" id="8193675at2759"/>
<dbReference type="EMBL" id="LBMM01002952">
    <property type="protein sequence ID" value="KMQ94144.1"/>
    <property type="molecule type" value="Genomic_DNA"/>
</dbReference>
<accession>A0A0J7KV69</accession>
<evidence type="ECO:0000256" key="1">
    <source>
        <dbReference type="SAM" id="MobiDB-lite"/>
    </source>
</evidence>